<dbReference type="Pfam" id="PF00155">
    <property type="entry name" value="Aminotran_1_2"/>
    <property type="match status" value="1"/>
</dbReference>
<dbReference type="Proteomes" id="UP001327560">
    <property type="component" value="Chromosome 4"/>
</dbReference>
<reference evidence="5 6" key="1">
    <citation type="submission" date="2023-10" db="EMBL/GenBank/DDBJ databases">
        <title>Chromosome-scale genome assembly provides insights into flower coloration mechanisms of Canna indica.</title>
        <authorList>
            <person name="Li C."/>
        </authorList>
    </citation>
    <scope>NUCLEOTIDE SEQUENCE [LARGE SCALE GENOMIC DNA]</scope>
    <source>
        <tissue evidence="5">Flower</tissue>
    </source>
</reference>
<dbReference type="Gene3D" id="3.90.1150.10">
    <property type="entry name" value="Aspartate Aminotransferase, domain 1"/>
    <property type="match status" value="1"/>
</dbReference>
<dbReference type="PANTHER" id="PTHR45669:SF26">
    <property type="entry name" value="GLUTAREDOXIN DOMAIN-CONTAINING PROTEIN"/>
    <property type="match status" value="1"/>
</dbReference>
<evidence type="ECO:0000256" key="3">
    <source>
        <dbReference type="SAM" id="MobiDB-lite"/>
    </source>
</evidence>
<dbReference type="InterPro" id="IPR004838">
    <property type="entry name" value="NHTrfase_class1_PyrdxlP-BS"/>
</dbReference>
<comment type="similarity">
    <text evidence="1">Belongs to the class-I pyridoxal-phosphate-dependent aminotransferase family.</text>
</comment>
<dbReference type="Gene3D" id="3.40.640.10">
    <property type="entry name" value="Type I PLP-dependent aspartate aminotransferase-like (Major domain)"/>
    <property type="match status" value="1"/>
</dbReference>
<dbReference type="InterPro" id="IPR015422">
    <property type="entry name" value="PyrdxlP-dep_Trfase_small"/>
</dbReference>
<sequence>MAEIVEAREHRGCERAQIVCSLSKDLGLPGFRVGAIYSYNDAMTTTTRRMSNFTLVLSQTQKMLATMLGNIEFAEEYLARNRERLKKSEARCSSSSSLKDLLDDDHDANNLSTKSSRASSPPPVVCHVRSASSALRSWCSPQEDPFGLPPGEEKRIVLYFTSLRVLRRTFEDCSTVRAILHGFHVAVDEREVPDGAEGYPRWPSTVYRPAAEKPVNTCPPKLRMWSQLTSSQAHKLTVRASTTLCCVLDEE</sequence>
<protein>
    <recommendedName>
        <fullName evidence="4">Aminotransferase class I/classII large domain-containing protein</fullName>
    </recommendedName>
</protein>
<dbReference type="EMBL" id="CP136893">
    <property type="protein sequence ID" value="WOL03528.1"/>
    <property type="molecule type" value="Genomic_DNA"/>
</dbReference>
<gene>
    <name evidence="5" type="ORF">Cni_G12248</name>
</gene>
<accession>A0AAQ3K7H4</accession>
<evidence type="ECO:0000256" key="1">
    <source>
        <dbReference type="ARBA" id="ARBA00007441"/>
    </source>
</evidence>
<feature type="compositionally biased region" description="Polar residues" evidence="3">
    <location>
        <begin position="109"/>
        <end position="119"/>
    </location>
</feature>
<dbReference type="InterPro" id="IPR015421">
    <property type="entry name" value="PyrdxlP-dep_Trfase_major"/>
</dbReference>
<keyword evidence="2" id="KW-0663">Pyridoxal phosphate</keyword>
<proteinExistence type="inferred from homology"/>
<evidence type="ECO:0000313" key="5">
    <source>
        <dbReference type="EMBL" id="WOL03528.1"/>
    </source>
</evidence>
<feature type="domain" description="Aminotransferase class I/classII large" evidence="4">
    <location>
        <begin position="18"/>
        <end position="91"/>
    </location>
</feature>
<keyword evidence="6" id="KW-1185">Reference proteome</keyword>
<dbReference type="InterPro" id="IPR015424">
    <property type="entry name" value="PyrdxlP-dep_Trfase"/>
</dbReference>
<evidence type="ECO:0000313" key="6">
    <source>
        <dbReference type="Proteomes" id="UP001327560"/>
    </source>
</evidence>
<dbReference type="GO" id="GO:0030170">
    <property type="term" value="F:pyridoxal phosphate binding"/>
    <property type="evidence" value="ECO:0007669"/>
    <property type="project" value="InterPro"/>
</dbReference>
<organism evidence="5 6">
    <name type="scientific">Canna indica</name>
    <name type="common">Indian-shot</name>
    <dbReference type="NCBI Taxonomy" id="4628"/>
    <lineage>
        <taxon>Eukaryota</taxon>
        <taxon>Viridiplantae</taxon>
        <taxon>Streptophyta</taxon>
        <taxon>Embryophyta</taxon>
        <taxon>Tracheophyta</taxon>
        <taxon>Spermatophyta</taxon>
        <taxon>Magnoliopsida</taxon>
        <taxon>Liliopsida</taxon>
        <taxon>Zingiberales</taxon>
        <taxon>Cannaceae</taxon>
        <taxon>Canna</taxon>
    </lineage>
</organism>
<evidence type="ECO:0000259" key="4">
    <source>
        <dbReference type="Pfam" id="PF00155"/>
    </source>
</evidence>
<feature type="region of interest" description="Disordered" evidence="3">
    <location>
        <begin position="97"/>
        <end position="124"/>
    </location>
</feature>
<dbReference type="PROSITE" id="PS00105">
    <property type="entry name" value="AA_TRANSFER_CLASS_1"/>
    <property type="match status" value="1"/>
</dbReference>
<dbReference type="AlphaFoldDB" id="A0AAQ3K7H4"/>
<evidence type="ECO:0000256" key="2">
    <source>
        <dbReference type="ARBA" id="ARBA00022898"/>
    </source>
</evidence>
<dbReference type="GO" id="GO:0003824">
    <property type="term" value="F:catalytic activity"/>
    <property type="evidence" value="ECO:0007669"/>
    <property type="project" value="InterPro"/>
</dbReference>
<dbReference type="SUPFAM" id="SSF53383">
    <property type="entry name" value="PLP-dependent transferases"/>
    <property type="match status" value="1"/>
</dbReference>
<name>A0AAQ3K7H4_9LILI</name>
<dbReference type="PRINTS" id="PR00753">
    <property type="entry name" value="ACCSYNTHASE"/>
</dbReference>
<dbReference type="PANTHER" id="PTHR45669">
    <property type="entry name" value="GLUTAREDOXIN DOMAIN-CONTAINING CYSTEINE-RICH PROTEIN CG12206-RELATED"/>
    <property type="match status" value="1"/>
</dbReference>
<dbReference type="InterPro" id="IPR004839">
    <property type="entry name" value="Aminotransferase_I/II_large"/>
</dbReference>